<dbReference type="AlphaFoldDB" id="A0A9P5AL72"/>
<dbReference type="Proteomes" id="UP000730481">
    <property type="component" value="Unassembled WGS sequence"/>
</dbReference>
<evidence type="ECO:0000313" key="2">
    <source>
        <dbReference type="EMBL" id="KAF4340728.1"/>
    </source>
</evidence>
<comment type="caution">
    <text evidence="2">The sequence shown here is derived from an EMBL/GenBank/DDBJ whole genome shotgun (WGS) entry which is preliminary data.</text>
</comment>
<keyword evidence="1" id="KW-0732">Signal</keyword>
<accession>A0A9P5AL72</accession>
<keyword evidence="3" id="KW-1185">Reference proteome</keyword>
<evidence type="ECO:0000256" key="1">
    <source>
        <dbReference type="SAM" id="SignalP"/>
    </source>
</evidence>
<feature type="signal peptide" evidence="1">
    <location>
        <begin position="1"/>
        <end position="17"/>
    </location>
</feature>
<sequence>MRSVPIALALTASAVSADVQIVWQHAKASSQTALSVYDGSTLLAQSCSSFIPDAPNSIDFSDVDENGFGNFTVGANKYLVHSKAEHSGGPICTKKFSTEATVVECSGINWKPSKAKIEKNCHDKDQAQSALRFLYSAPTGSASGMTKREANPINDPPACSILTRTSLVGDGDPHQNYFHKQLSEVVNCGTAQSCSVGNSESKSYTIGWTANLTPVSWISGGFSVSESWVTGNTYTCTGGSGEDVCVWYNTAHTAYTVQNKERDSCAVGGGWDSTGDPFVMFSPNQNNRGGGYYCVIGTCRAQGDGYWDYSGRAGGP</sequence>
<dbReference type="EMBL" id="PVQB02000225">
    <property type="protein sequence ID" value="KAF4340728.1"/>
    <property type="molecule type" value="Genomic_DNA"/>
</dbReference>
<organism evidence="2 3">
    <name type="scientific">Fusarium beomiforme</name>
    <dbReference type="NCBI Taxonomy" id="44412"/>
    <lineage>
        <taxon>Eukaryota</taxon>
        <taxon>Fungi</taxon>
        <taxon>Dikarya</taxon>
        <taxon>Ascomycota</taxon>
        <taxon>Pezizomycotina</taxon>
        <taxon>Sordariomycetes</taxon>
        <taxon>Hypocreomycetidae</taxon>
        <taxon>Hypocreales</taxon>
        <taxon>Nectriaceae</taxon>
        <taxon>Fusarium</taxon>
        <taxon>Fusarium burgessii species complex</taxon>
    </lineage>
</organism>
<proteinExistence type="predicted"/>
<reference evidence="2" key="2">
    <citation type="submission" date="2020-02" db="EMBL/GenBank/DDBJ databases">
        <title>Identification and distribution of gene clusters putatively required for synthesis of sphingolipid metabolism inhibitors in phylogenetically diverse species of the filamentous fungus Fusarium.</title>
        <authorList>
            <person name="Kim H.-S."/>
            <person name="Busman M."/>
            <person name="Brown D.W."/>
            <person name="Divon H."/>
            <person name="Uhlig S."/>
            <person name="Proctor R.H."/>
        </authorList>
    </citation>
    <scope>NUCLEOTIDE SEQUENCE</scope>
    <source>
        <strain evidence="2">NRRL 25174</strain>
    </source>
</reference>
<name>A0A9P5AL72_9HYPO</name>
<reference evidence="2" key="1">
    <citation type="journal article" date="2017" name="Mycologia">
        <title>Fusarium algeriense, sp. nov., a novel toxigenic crown rot pathogen of durum wheat from Algeria is nested in the Fusarium burgessii species complex.</title>
        <authorList>
            <person name="Laraba I."/>
            <person name="Keddad A."/>
            <person name="Boureghda H."/>
            <person name="Abdallah N."/>
            <person name="Vaughan M.M."/>
            <person name="Proctor R.H."/>
            <person name="Busman M."/>
            <person name="O'Donnell K."/>
        </authorList>
    </citation>
    <scope>NUCLEOTIDE SEQUENCE</scope>
    <source>
        <strain evidence="2">NRRL 25174</strain>
    </source>
</reference>
<evidence type="ECO:0000313" key="3">
    <source>
        <dbReference type="Proteomes" id="UP000730481"/>
    </source>
</evidence>
<dbReference type="OrthoDB" id="3641682at2759"/>
<feature type="chain" id="PRO_5040367894" evidence="1">
    <location>
        <begin position="18"/>
        <end position="316"/>
    </location>
</feature>
<gene>
    <name evidence="2" type="ORF">FBEOM_5332</name>
</gene>
<protein>
    <submittedName>
        <fullName evidence="2">Uncharacterized protein</fullName>
    </submittedName>
</protein>